<evidence type="ECO:0000313" key="2">
    <source>
        <dbReference type="Proteomes" id="UP001472677"/>
    </source>
</evidence>
<evidence type="ECO:0000313" key="1">
    <source>
        <dbReference type="EMBL" id="KAK8510931.1"/>
    </source>
</evidence>
<protein>
    <submittedName>
        <fullName evidence="1">Uncharacterized protein</fullName>
    </submittedName>
</protein>
<proteinExistence type="predicted"/>
<dbReference type="EMBL" id="JBBPBM010000080">
    <property type="protein sequence ID" value="KAK8510931.1"/>
    <property type="molecule type" value="Genomic_DNA"/>
</dbReference>
<dbReference type="Proteomes" id="UP001472677">
    <property type="component" value="Unassembled WGS sequence"/>
</dbReference>
<organism evidence="1 2">
    <name type="scientific">Hibiscus sabdariffa</name>
    <name type="common">roselle</name>
    <dbReference type="NCBI Taxonomy" id="183260"/>
    <lineage>
        <taxon>Eukaryota</taxon>
        <taxon>Viridiplantae</taxon>
        <taxon>Streptophyta</taxon>
        <taxon>Embryophyta</taxon>
        <taxon>Tracheophyta</taxon>
        <taxon>Spermatophyta</taxon>
        <taxon>Magnoliopsida</taxon>
        <taxon>eudicotyledons</taxon>
        <taxon>Gunneridae</taxon>
        <taxon>Pentapetalae</taxon>
        <taxon>rosids</taxon>
        <taxon>malvids</taxon>
        <taxon>Malvales</taxon>
        <taxon>Malvaceae</taxon>
        <taxon>Malvoideae</taxon>
        <taxon>Hibiscus</taxon>
    </lineage>
</organism>
<comment type="caution">
    <text evidence="1">The sequence shown here is derived from an EMBL/GenBank/DDBJ whole genome shotgun (WGS) entry which is preliminary data.</text>
</comment>
<gene>
    <name evidence="1" type="ORF">V6N12_036844</name>
</gene>
<keyword evidence="2" id="KW-1185">Reference proteome</keyword>
<reference evidence="1 2" key="1">
    <citation type="journal article" date="2024" name="G3 (Bethesda)">
        <title>Genome assembly of Hibiscus sabdariffa L. provides insights into metabolisms of medicinal natural products.</title>
        <authorList>
            <person name="Kim T."/>
        </authorList>
    </citation>
    <scope>NUCLEOTIDE SEQUENCE [LARGE SCALE GENOMIC DNA]</scope>
    <source>
        <strain evidence="1">TK-2024</strain>
        <tissue evidence="1">Old leaves</tissue>
    </source>
</reference>
<name>A0ABR2BV17_9ROSI</name>
<sequence length="67" mass="7599">MYQNRNVWALQSWPDWVALVDLLNGPYVRRAANEWSPGLGSDAEKGRFWELGRAPVGSDSRRRSGPV</sequence>
<accession>A0ABR2BV17</accession>